<organism evidence="2 3">
    <name type="scientific">Triparma laevis f. inornata</name>
    <dbReference type="NCBI Taxonomy" id="1714386"/>
    <lineage>
        <taxon>Eukaryota</taxon>
        <taxon>Sar</taxon>
        <taxon>Stramenopiles</taxon>
        <taxon>Ochrophyta</taxon>
        <taxon>Bolidophyceae</taxon>
        <taxon>Parmales</taxon>
        <taxon>Triparmaceae</taxon>
        <taxon>Triparma</taxon>
    </lineage>
</organism>
<dbReference type="AlphaFoldDB" id="A0A9W7BDS9"/>
<sequence length="467" mass="51654">MSLSSWVGLARNGLCCLKDLFPSLASPITSTWLWSKISLLPPFPLLTTLLPTDLLAAFSQTTWLELLIFPLQTFAMIWLTKTGFLGVQASISNLNSIPKWEASLEGCKRNLTSINSDDDGDSTVRKSGRSRTPSKKLKERNYSLSGLAPSSPSILLASTLLLETSLKDYKTQKLKDLMESFSCLIIGPAFFWLSCNSLHVTSTSYIGGIDGVIIALCFMEVALVPCLIFMFWKAEDQKKMERKMEAFAEWGFDGDLAFDTDKPDKNLFDWVCSAVEIRSSTSIQSADETPKKKDRDAEDVMLYELSLFEGFGSESEKNSTIYPWWGGAEKDFDELTKEAFGTVVSGIEAVSDSNALIHDALPFIQGGGERLALEVYRLWAYFFLNFFAFYGYLMAPVTYYTPVGHNGLSDFLKFRMSDEDADWAGNFAGDLCWTIEPALILFGGGLISWWLRRDRGGGGGGGGGGGC</sequence>
<evidence type="ECO:0000256" key="1">
    <source>
        <dbReference type="SAM" id="Phobius"/>
    </source>
</evidence>
<name>A0A9W7BDS9_9STRA</name>
<evidence type="ECO:0000313" key="3">
    <source>
        <dbReference type="Proteomes" id="UP001162640"/>
    </source>
</evidence>
<proteinExistence type="predicted"/>
<keyword evidence="1" id="KW-1133">Transmembrane helix</keyword>
<dbReference type="EMBL" id="BLQM01000365">
    <property type="protein sequence ID" value="GMH85837.1"/>
    <property type="molecule type" value="Genomic_DNA"/>
</dbReference>
<feature type="transmembrane region" description="Helical" evidence="1">
    <location>
        <begin position="205"/>
        <end position="232"/>
    </location>
</feature>
<protein>
    <submittedName>
        <fullName evidence="2">Uncharacterized protein</fullName>
    </submittedName>
</protein>
<comment type="caution">
    <text evidence="2">The sequence shown here is derived from an EMBL/GenBank/DDBJ whole genome shotgun (WGS) entry which is preliminary data.</text>
</comment>
<gene>
    <name evidence="2" type="ORF">TL16_g10357</name>
</gene>
<dbReference type="Proteomes" id="UP001162640">
    <property type="component" value="Unassembled WGS sequence"/>
</dbReference>
<keyword evidence="1" id="KW-0472">Membrane</keyword>
<feature type="transmembrane region" description="Helical" evidence="1">
    <location>
        <begin position="174"/>
        <end position="193"/>
    </location>
</feature>
<accession>A0A9W7BDS9</accession>
<feature type="transmembrane region" description="Helical" evidence="1">
    <location>
        <begin position="378"/>
        <end position="400"/>
    </location>
</feature>
<reference evidence="3" key="1">
    <citation type="journal article" date="2023" name="Commun. Biol.">
        <title>Genome analysis of Parmales, the sister group of diatoms, reveals the evolutionary specialization of diatoms from phago-mixotrophs to photoautotrophs.</title>
        <authorList>
            <person name="Ban H."/>
            <person name="Sato S."/>
            <person name="Yoshikawa S."/>
            <person name="Yamada K."/>
            <person name="Nakamura Y."/>
            <person name="Ichinomiya M."/>
            <person name="Sato N."/>
            <person name="Blanc-Mathieu R."/>
            <person name="Endo H."/>
            <person name="Kuwata A."/>
            <person name="Ogata H."/>
        </authorList>
    </citation>
    <scope>NUCLEOTIDE SEQUENCE [LARGE SCALE GENOMIC DNA]</scope>
</reference>
<keyword evidence="1" id="KW-0812">Transmembrane</keyword>
<evidence type="ECO:0000313" key="2">
    <source>
        <dbReference type="EMBL" id="GMH85837.1"/>
    </source>
</evidence>
<feature type="transmembrane region" description="Helical" evidence="1">
    <location>
        <begin position="433"/>
        <end position="451"/>
    </location>
</feature>